<evidence type="ECO:0000313" key="10">
    <source>
        <dbReference type="EMBL" id="GMM55038.1"/>
    </source>
</evidence>
<keyword evidence="11" id="KW-1185">Reference proteome</keyword>
<comment type="caution">
    <text evidence="10">The sequence shown here is derived from an EMBL/GenBank/DDBJ whole genome shotgun (WGS) entry which is preliminary data.</text>
</comment>
<keyword evidence="6" id="KW-0509">mRNA transport</keyword>
<dbReference type="AlphaFoldDB" id="A0AAV5RUG4"/>
<feature type="region of interest" description="Disordered" evidence="8">
    <location>
        <begin position="491"/>
        <end position="532"/>
    </location>
</feature>
<accession>A0AAV5RUG4</accession>
<feature type="region of interest" description="Disordered" evidence="8">
    <location>
        <begin position="31"/>
        <end position="68"/>
    </location>
</feature>
<dbReference type="GO" id="GO:0006607">
    <property type="term" value="P:NLS-bearing protein import into nucleus"/>
    <property type="evidence" value="ECO:0007669"/>
    <property type="project" value="TreeGrafter"/>
</dbReference>
<dbReference type="GO" id="GO:0006999">
    <property type="term" value="P:nuclear pore organization"/>
    <property type="evidence" value="ECO:0007669"/>
    <property type="project" value="TreeGrafter"/>
</dbReference>
<gene>
    <name evidence="10" type="ORF">DAKH74_016540</name>
</gene>
<name>A0AAV5RUG4_MAUHU</name>
<feature type="compositionally biased region" description="Polar residues" evidence="8">
    <location>
        <begin position="491"/>
        <end position="501"/>
    </location>
</feature>
<reference evidence="10 11" key="1">
    <citation type="journal article" date="2023" name="Elife">
        <title>Identification of key yeast species and microbe-microbe interactions impacting larval growth of Drosophila in the wild.</title>
        <authorList>
            <person name="Mure A."/>
            <person name="Sugiura Y."/>
            <person name="Maeda R."/>
            <person name="Honda K."/>
            <person name="Sakurai N."/>
            <person name="Takahashi Y."/>
            <person name="Watada M."/>
            <person name="Katoh T."/>
            <person name="Gotoh A."/>
            <person name="Gotoh Y."/>
            <person name="Taniguchi I."/>
            <person name="Nakamura K."/>
            <person name="Hayashi T."/>
            <person name="Katayama T."/>
            <person name="Uemura T."/>
            <person name="Hattori Y."/>
        </authorList>
    </citation>
    <scope>NUCLEOTIDE SEQUENCE [LARGE SCALE GENOMIC DNA]</scope>
    <source>
        <strain evidence="10 11">KH-74</strain>
    </source>
</reference>
<evidence type="ECO:0000256" key="2">
    <source>
        <dbReference type="ARBA" id="ARBA00004567"/>
    </source>
</evidence>
<feature type="compositionally biased region" description="Polar residues" evidence="8">
    <location>
        <begin position="176"/>
        <end position="185"/>
    </location>
</feature>
<evidence type="ECO:0000256" key="4">
    <source>
        <dbReference type="ARBA" id="ARBA00022448"/>
    </source>
</evidence>
<evidence type="ECO:0000259" key="9">
    <source>
        <dbReference type="Pfam" id="PF13874"/>
    </source>
</evidence>
<evidence type="ECO:0000256" key="8">
    <source>
        <dbReference type="SAM" id="MobiDB-lite"/>
    </source>
</evidence>
<keyword evidence="6" id="KW-0906">Nuclear pore complex</keyword>
<dbReference type="GO" id="GO:0017056">
    <property type="term" value="F:structural constituent of nuclear pore"/>
    <property type="evidence" value="ECO:0007669"/>
    <property type="project" value="TreeGrafter"/>
</dbReference>
<keyword evidence="6" id="KW-0653">Protein transport</keyword>
<evidence type="ECO:0000256" key="1">
    <source>
        <dbReference type="ARBA" id="ARBA00004335"/>
    </source>
</evidence>
<feature type="compositionally biased region" description="Low complexity" evidence="8">
    <location>
        <begin position="502"/>
        <end position="515"/>
    </location>
</feature>
<dbReference type="GO" id="GO:0031965">
    <property type="term" value="C:nuclear membrane"/>
    <property type="evidence" value="ECO:0007669"/>
    <property type="project" value="UniProtKB-SubCell"/>
</dbReference>
<feature type="domain" description="Nucleoporin Nup54 alpha-helical" evidence="9">
    <location>
        <begin position="340"/>
        <end position="477"/>
    </location>
</feature>
<organism evidence="10 11">
    <name type="scientific">Maudiozyma humilis</name>
    <name type="common">Sour dough yeast</name>
    <name type="synonym">Kazachstania humilis</name>
    <dbReference type="NCBI Taxonomy" id="51915"/>
    <lineage>
        <taxon>Eukaryota</taxon>
        <taxon>Fungi</taxon>
        <taxon>Dikarya</taxon>
        <taxon>Ascomycota</taxon>
        <taxon>Saccharomycotina</taxon>
        <taxon>Saccharomycetes</taxon>
        <taxon>Saccharomycetales</taxon>
        <taxon>Saccharomycetaceae</taxon>
        <taxon>Maudiozyma</taxon>
    </lineage>
</organism>
<evidence type="ECO:0000313" key="11">
    <source>
        <dbReference type="Proteomes" id="UP001377567"/>
    </source>
</evidence>
<evidence type="ECO:0000256" key="6">
    <source>
        <dbReference type="ARBA" id="ARBA00023132"/>
    </source>
</evidence>
<dbReference type="InterPro" id="IPR024864">
    <property type="entry name" value="Nup54/Nup57/Nup44"/>
</dbReference>
<dbReference type="GO" id="GO:0044613">
    <property type="term" value="C:nuclear pore central transport channel"/>
    <property type="evidence" value="ECO:0007669"/>
    <property type="project" value="TreeGrafter"/>
</dbReference>
<keyword evidence="5" id="KW-0811">Translocation</keyword>
<comment type="subcellular location">
    <subcellularLocation>
        <location evidence="1">Nucleus membrane</location>
        <topology evidence="1">Peripheral membrane protein</topology>
        <orientation evidence="1">Cytoplasmic side</orientation>
    </subcellularLocation>
    <subcellularLocation>
        <location evidence="3">Nucleus membrane</location>
        <topology evidence="3">Peripheral membrane protein</topology>
        <orientation evidence="3">Nucleoplasmic side</orientation>
    </subcellularLocation>
    <subcellularLocation>
        <location evidence="2">Nucleus</location>
        <location evidence="2">Nuclear pore complex</location>
    </subcellularLocation>
</comment>
<evidence type="ECO:0000256" key="5">
    <source>
        <dbReference type="ARBA" id="ARBA00023010"/>
    </source>
</evidence>
<keyword evidence="4" id="KW-0813">Transport</keyword>
<dbReference type="EMBL" id="BTGD01000003">
    <property type="protein sequence ID" value="GMM55038.1"/>
    <property type="molecule type" value="Genomic_DNA"/>
</dbReference>
<dbReference type="InterPro" id="IPR025712">
    <property type="entry name" value="Nup54_alpha-helical_dom"/>
</dbReference>
<protein>
    <submittedName>
        <fullName evidence="10">FG-nucleoporin</fullName>
    </submittedName>
</protein>
<dbReference type="Gene3D" id="1.20.5.490">
    <property type="entry name" value="Single helix bin"/>
    <property type="match status" value="1"/>
</dbReference>
<sequence>MFQFGAKANSAQPGVAGTGANAFGSNTNTGSTGLFGNNNNAQQGFGGAQNTGTAAGQPTGGLFGGNNNTAASAPGATGGLFGNNIATQGTTTGMFGANNNTAQTAATGSTFGGNSGGLFGANNNNNNTNTFGNNNATGGGLFGNNTQTNTAPTLGTSGGLFGAAKPQSTLGGGLFGNNTQQQPNAGTLGGSTTGGLFGNKPAQPQTTLGGGLFGNNQQQQQQQQQPASAGFGLKSTQPSFAWSQPGQQQQQPQPQQSSLFGAPAQQQQQQFPNSHLMGSLNLQTPSSLTLQQQQSANYPQQIQDQIVKCKESWDPSSSKSKLRTFVYNKVDKQQALLYNKPNNIMPDEWDKALKNKPNDSVIPVELLGFEALNQRNQIQIENVAQSRTILKQLLEKNTQLQQRHELEIASRILKVTNKNVEIETRLLKLGSQLAILKNRGLPLNITEEKMWNQYKELLKRSEDPAGLGKTNELWARLVVLKERARNISDQLDNTMSTINQKGGSAAGSSVGQSSSTNAVPTHPLDRQSSEDVHNDMSIDKIAYILSNQQKGITYLKDVLDKDQATIENL</sequence>
<dbReference type="InterPro" id="IPR025574">
    <property type="entry name" value="Nucleoporin_FG_rpt"/>
</dbReference>
<dbReference type="PANTHER" id="PTHR13000:SF0">
    <property type="entry name" value="NUCLEOPORIN P54"/>
    <property type="match status" value="1"/>
</dbReference>
<evidence type="ECO:0000256" key="7">
    <source>
        <dbReference type="ARBA" id="ARBA00023242"/>
    </source>
</evidence>
<dbReference type="Pfam" id="PF13634">
    <property type="entry name" value="Nucleoporin_FG"/>
    <property type="match status" value="2"/>
</dbReference>
<feature type="region of interest" description="Disordered" evidence="8">
    <location>
        <begin position="171"/>
        <end position="271"/>
    </location>
</feature>
<dbReference type="PANTHER" id="PTHR13000">
    <property type="entry name" value="NUCLEOPORIN P54"/>
    <property type="match status" value="1"/>
</dbReference>
<feature type="compositionally biased region" description="Basic and acidic residues" evidence="8">
    <location>
        <begin position="523"/>
        <end position="532"/>
    </location>
</feature>
<feature type="compositionally biased region" description="Gly residues" evidence="8">
    <location>
        <begin position="187"/>
        <end position="197"/>
    </location>
</feature>
<evidence type="ECO:0000256" key="3">
    <source>
        <dbReference type="ARBA" id="ARBA00004620"/>
    </source>
</evidence>
<dbReference type="Proteomes" id="UP001377567">
    <property type="component" value="Unassembled WGS sequence"/>
</dbReference>
<dbReference type="GO" id="GO:0036228">
    <property type="term" value="P:protein localization to nuclear inner membrane"/>
    <property type="evidence" value="ECO:0007669"/>
    <property type="project" value="TreeGrafter"/>
</dbReference>
<dbReference type="Pfam" id="PF13874">
    <property type="entry name" value="Nup54"/>
    <property type="match status" value="1"/>
</dbReference>
<proteinExistence type="predicted"/>
<feature type="compositionally biased region" description="Low complexity" evidence="8">
    <location>
        <begin position="243"/>
        <end position="258"/>
    </location>
</feature>
<keyword evidence="7" id="KW-0539">Nucleus</keyword>